<feature type="compositionally biased region" description="Basic and acidic residues" evidence="1">
    <location>
        <begin position="632"/>
        <end position="644"/>
    </location>
</feature>
<dbReference type="AlphaFoldDB" id="A0AAV9VVA1"/>
<feature type="region of interest" description="Disordered" evidence="1">
    <location>
        <begin position="460"/>
        <end position="519"/>
    </location>
</feature>
<feature type="region of interest" description="Disordered" evidence="1">
    <location>
        <begin position="1"/>
        <end position="62"/>
    </location>
</feature>
<feature type="compositionally biased region" description="Basic and acidic residues" evidence="1">
    <location>
        <begin position="293"/>
        <end position="307"/>
    </location>
</feature>
<feature type="compositionally biased region" description="Low complexity" evidence="1">
    <location>
        <begin position="386"/>
        <end position="407"/>
    </location>
</feature>
<feature type="compositionally biased region" description="Low complexity" evidence="1">
    <location>
        <begin position="753"/>
        <end position="767"/>
    </location>
</feature>
<dbReference type="EMBL" id="JAVHJL010000009">
    <property type="protein sequence ID" value="KAK6497420.1"/>
    <property type="molecule type" value="Genomic_DNA"/>
</dbReference>
<comment type="caution">
    <text evidence="2">The sequence shown here is derived from an EMBL/GenBank/DDBJ whole genome shotgun (WGS) entry which is preliminary data.</text>
</comment>
<feature type="compositionally biased region" description="Low complexity" evidence="1">
    <location>
        <begin position="335"/>
        <end position="348"/>
    </location>
</feature>
<feature type="region of interest" description="Disordered" evidence="1">
    <location>
        <begin position="271"/>
        <end position="438"/>
    </location>
</feature>
<dbReference type="Proteomes" id="UP001370758">
    <property type="component" value="Unassembled WGS sequence"/>
</dbReference>
<feature type="compositionally biased region" description="Basic residues" evidence="1">
    <location>
        <begin position="1"/>
        <end position="11"/>
    </location>
</feature>
<feature type="compositionally biased region" description="Acidic residues" evidence="1">
    <location>
        <begin position="464"/>
        <end position="483"/>
    </location>
</feature>
<feature type="region of interest" description="Disordered" evidence="1">
    <location>
        <begin position="701"/>
        <end position="816"/>
    </location>
</feature>
<feature type="compositionally biased region" description="Acidic residues" evidence="1">
    <location>
        <begin position="312"/>
        <end position="329"/>
    </location>
</feature>
<proteinExistence type="predicted"/>
<accession>A0AAV9VVA1</accession>
<keyword evidence="3" id="KW-1185">Reference proteome</keyword>
<feature type="compositionally biased region" description="Polar residues" evidence="1">
    <location>
        <begin position="18"/>
        <end position="27"/>
    </location>
</feature>
<feature type="compositionally biased region" description="Acidic residues" evidence="1">
    <location>
        <begin position="776"/>
        <end position="787"/>
    </location>
</feature>
<sequence length="864" mass="92746">MEKSSSKRRRESSKPTLKRSQPSNSPPGKSVDNPPSKSKKSKKDAAAASDTKKSASDPVRLHITPLTAESAKAIVAAKHLSTASFHAIDTFPEKSYGFVTLPRGEAEALRKKYNGTVFRGVKMSVEEARPAREAALSPNGDGAGKAKATSPPKKTKKEDGVLPGFEIPEGRQVKRGWTKDATLKAGKSKGKPSVGTSECLFKTVLPPAIAAEMKKSDLAEDKSSKKKAKGRVVKNQVIVKEFKNSTKFPSFLKMSSLPTDSTERSAEFVEGVGWVNDSGEVIEGAPAKRRKLSVQEEPPKEVEKESDSSSSSEDEDSEDESDSSADEAEAPLTKSKSLATSSSASNSSDSEDDSESGNESESASDSAEVSSEKASPSSTSVDETPVEASEPSPSESTSNQDSSSGSESEPEVALEKAQKTKPAPASEPTVKQPSSNFANLTNIFKPKLSLDTEATSQFKFFGADLDESDEQEDEGGSEAEDDQPSFGRFNDSILYTPITPQGERYRSGAPTPDTAVAPRFKDFLPFPKDFEISVERDYFPTLAAEEKPPARKPSTGARLMFPHTHDNTLFGLSIWGSVDLPKVLTTGELPEKQASSGQETKEPKNAGDIEMAVPEERSEQPPVTRQPVAAAKRKDSFAPKEVEQPKTGSGSKIIGWAGKKKTFGDADDFDMVDAPVAGAPKAKTGAGSGVVGWAGKKKTFDDDDDDFSAPAPVVENQAKTKTGAGSGVTGWAGKKTFDDEDDEDLGFAAPVEASAKAKTGAGSGVTAWAGKKKTFDDEDQDDQEIEETDKPAAPKASTQKSKTRSQEKDTGSEQARLPISKVWEKVFYENRGEWNRQWKRKKREVAKAKRKKEKAKRGWAGISA</sequence>
<reference evidence="2 3" key="1">
    <citation type="submission" date="2023-08" db="EMBL/GenBank/DDBJ databases">
        <authorList>
            <person name="Palmer J.M."/>
        </authorList>
    </citation>
    <scope>NUCLEOTIDE SEQUENCE [LARGE SCALE GENOMIC DNA]</scope>
    <source>
        <strain evidence="2 3">TWF481</strain>
    </source>
</reference>
<feature type="compositionally biased region" description="Acidic residues" evidence="1">
    <location>
        <begin position="349"/>
        <end position="358"/>
    </location>
</feature>
<organism evidence="2 3">
    <name type="scientific">Arthrobotrys musiformis</name>
    <dbReference type="NCBI Taxonomy" id="47236"/>
    <lineage>
        <taxon>Eukaryota</taxon>
        <taxon>Fungi</taxon>
        <taxon>Dikarya</taxon>
        <taxon>Ascomycota</taxon>
        <taxon>Pezizomycotina</taxon>
        <taxon>Orbiliomycetes</taxon>
        <taxon>Orbiliales</taxon>
        <taxon>Orbiliaceae</taxon>
        <taxon>Arthrobotrys</taxon>
    </lineage>
</organism>
<feature type="compositionally biased region" description="Polar residues" evidence="1">
    <location>
        <begin position="429"/>
        <end position="438"/>
    </location>
</feature>
<protein>
    <recommendedName>
        <fullName evidence="4">RRM domain-containing protein</fullName>
    </recommendedName>
</protein>
<evidence type="ECO:0000313" key="3">
    <source>
        <dbReference type="Proteomes" id="UP001370758"/>
    </source>
</evidence>
<gene>
    <name evidence="2" type="ORF">TWF481_011829</name>
</gene>
<feature type="compositionally biased region" description="Basic residues" evidence="1">
    <location>
        <begin position="837"/>
        <end position="857"/>
    </location>
</feature>
<evidence type="ECO:0000256" key="1">
    <source>
        <dbReference type="SAM" id="MobiDB-lite"/>
    </source>
</evidence>
<feature type="region of interest" description="Disordered" evidence="1">
    <location>
        <begin position="129"/>
        <end position="169"/>
    </location>
</feature>
<evidence type="ECO:0008006" key="4">
    <source>
        <dbReference type="Google" id="ProtNLM"/>
    </source>
</evidence>
<feature type="region of interest" description="Disordered" evidence="1">
    <location>
        <begin position="586"/>
        <end position="654"/>
    </location>
</feature>
<evidence type="ECO:0000313" key="2">
    <source>
        <dbReference type="EMBL" id="KAK6497420.1"/>
    </source>
</evidence>
<name>A0AAV9VVA1_9PEZI</name>
<feature type="compositionally biased region" description="Low complexity" evidence="1">
    <location>
        <begin position="359"/>
        <end position="375"/>
    </location>
</feature>
<feature type="region of interest" description="Disordered" evidence="1">
    <location>
        <begin position="837"/>
        <end position="864"/>
    </location>
</feature>